<dbReference type="PANTHER" id="PTHR40644">
    <property type="entry name" value="UPF0653 PROTEIN C607.02C"/>
    <property type="match status" value="1"/>
</dbReference>
<dbReference type="AlphaFoldDB" id="F0XRG6"/>
<dbReference type="PANTHER" id="PTHR40644:SF1">
    <property type="entry name" value="UPF0653 PROTEIN C607.02C"/>
    <property type="match status" value="1"/>
</dbReference>
<feature type="region of interest" description="Disordered" evidence="1">
    <location>
        <begin position="219"/>
        <end position="239"/>
    </location>
</feature>
<dbReference type="GeneID" id="25973852"/>
<gene>
    <name evidence="2" type="ORF">CMQ_102</name>
</gene>
<feature type="region of interest" description="Disordered" evidence="1">
    <location>
        <begin position="352"/>
        <end position="373"/>
    </location>
</feature>
<evidence type="ECO:0000256" key="1">
    <source>
        <dbReference type="SAM" id="MobiDB-lite"/>
    </source>
</evidence>
<dbReference type="RefSeq" id="XP_014169199.1">
    <property type="nucleotide sequence ID" value="XM_014313724.1"/>
</dbReference>
<keyword evidence="3" id="KW-1185">Reference proteome</keyword>
<evidence type="ECO:0000313" key="3">
    <source>
        <dbReference type="Proteomes" id="UP000007796"/>
    </source>
</evidence>
<evidence type="ECO:0008006" key="4">
    <source>
        <dbReference type="Google" id="ProtNLM"/>
    </source>
</evidence>
<dbReference type="OrthoDB" id="5876637at2759"/>
<proteinExistence type="predicted"/>
<dbReference type="HOGENOM" id="CLU_053180_1_0_1"/>
<organism evidence="3">
    <name type="scientific">Grosmannia clavigera (strain kw1407 / UAMH 11150)</name>
    <name type="common">Blue stain fungus</name>
    <name type="synonym">Graphiocladiella clavigera</name>
    <dbReference type="NCBI Taxonomy" id="655863"/>
    <lineage>
        <taxon>Eukaryota</taxon>
        <taxon>Fungi</taxon>
        <taxon>Dikarya</taxon>
        <taxon>Ascomycota</taxon>
        <taxon>Pezizomycotina</taxon>
        <taxon>Sordariomycetes</taxon>
        <taxon>Sordariomycetidae</taxon>
        <taxon>Ophiostomatales</taxon>
        <taxon>Ophiostomataceae</taxon>
        <taxon>Leptographium</taxon>
    </lineage>
</organism>
<sequence length="373" mass="40017">MPHKHTRRERDPSAFDLPPTEIARPLPVNKSSRGETAPPKKGSKAATAAAAAAAAVSTSRGTKRKRAAAAAAASKDDAPRAFRRLMAVAGGKRVRSGLDDGAIEAAKQAKKSKKEKKAAAAAAAAAEAAEEGDVSTGAAKASAAAAAAAATVAADAPEPLKIRPGERMSDFAARVDAALPISGLVPKGKAASDPLGLEKAFRTKKERKMHKLYAEWHEEERRLQERRAEEQDLAEEREMELDESVGVKWRLDLQQSVKKAQQAAGGGGGSGSNSKLDDDMWAELNRKRAATAAKAVRAGIHDVVTAPPQLTKINSEKVVLDDVPRSVVDPVARRELLAQRQDVLLSYRKASEVRRLQHQKQHQKPQKPQRREK</sequence>
<feature type="compositionally biased region" description="Low complexity" evidence="1">
    <location>
        <begin position="45"/>
        <end position="55"/>
    </location>
</feature>
<feature type="compositionally biased region" description="Basic residues" evidence="1">
    <location>
        <begin position="356"/>
        <end position="373"/>
    </location>
</feature>
<feature type="region of interest" description="Disordered" evidence="1">
    <location>
        <begin position="1"/>
        <end position="77"/>
    </location>
</feature>
<protein>
    <recommendedName>
        <fullName evidence="4">Urease accessory protein</fullName>
    </recommendedName>
</protein>
<dbReference type="EMBL" id="GL629807">
    <property type="protein sequence ID" value="EFW99784.1"/>
    <property type="molecule type" value="Genomic_DNA"/>
</dbReference>
<name>F0XRG6_GROCL</name>
<feature type="compositionally biased region" description="Basic and acidic residues" evidence="1">
    <location>
        <begin position="219"/>
        <end position="236"/>
    </location>
</feature>
<feature type="region of interest" description="Disordered" evidence="1">
    <location>
        <begin position="258"/>
        <end position="278"/>
    </location>
</feature>
<evidence type="ECO:0000313" key="2">
    <source>
        <dbReference type="EMBL" id="EFW99784.1"/>
    </source>
</evidence>
<dbReference type="Proteomes" id="UP000007796">
    <property type="component" value="Unassembled WGS sequence"/>
</dbReference>
<reference evidence="2 3" key="1">
    <citation type="journal article" date="2011" name="Proc. Natl. Acad. Sci. U.S.A.">
        <title>Genome and transcriptome analyses of the mountain pine beetle-fungal symbiont Grosmannia clavigera, a lodgepole pine pathogen.</title>
        <authorList>
            <person name="DiGuistini S."/>
            <person name="Wang Y."/>
            <person name="Liao N.Y."/>
            <person name="Taylor G."/>
            <person name="Tanguay P."/>
            <person name="Feau N."/>
            <person name="Henrissat B."/>
            <person name="Chan S.K."/>
            <person name="Hesse-Orce U."/>
            <person name="Alamouti S.M."/>
            <person name="Tsui C.K.M."/>
            <person name="Docking R.T."/>
            <person name="Levasseur A."/>
            <person name="Haridas S."/>
            <person name="Robertson G."/>
            <person name="Birol I."/>
            <person name="Holt R.A."/>
            <person name="Marra M.A."/>
            <person name="Hamelin R.C."/>
            <person name="Hirst M."/>
            <person name="Jones S.J.M."/>
            <person name="Bohlmann J."/>
            <person name="Breuil C."/>
        </authorList>
    </citation>
    <scope>NUCLEOTIDE SEQUENCE [LARGE SCALE GENOMIC DNA]</scope>
    <source>
        <strain evidence="3">kw1407 / UAMH 11150</strain>
    </source>
</reference>
<accession>F0XRG6</accession>
<dbReference type="InParanoid" id="F0XRG6"/>
<dbReference type="eggNOG" id="ENOG502S9IJ">
    <property type="taxonomic scope" value="Eukaryota"/>
</dbReference>